<name>A0A4Q7KGQ8_9PSEU</name>
<dbReference type="RefSeq" id="WP_130346669.1">
    <property type="nucleotide sequence ID" value="NZ_SGWQ01000009.1"/>
</dbReference>
<keyword evidence="2" id="KW-0489">Methyltransferase</keyword>
<evidence type="ECO:0000259" key="1">
    <source>
        <dbReference type="Pfam" id="PF13649"/>
    </source>
</evidence>
<proteinExistence type="predicted"/>
<gene>
    <name evidence="2" type="ORF">EV193_10996</name>
</gene>
<dbReference type="Gene3D" id="3.40.50.150">
    <property type="entry name" value="Vaccinia Virus protein VP39"/>
    <property type="match status" value="1"/>
</dbReference>
<accession>A0A4Q7KGQ8</accession>
<comment type="caution">
    <text evidence="2">The sequence shown here is derived from an EMBL/GenBank/DDBJ whole genome shotgun (WGS) entry which is preliminary data.</text>
</comment>
<dbReference type="SUPFAM" id="SSF53335">
    <property type="entry name" value="S-adenosyl-L-methionine-dependent methyltransferases"/>
    <property type="match status" value="1"/>
</dbReference>
<sequence>MRSVPSDVPDHRLAELVEGSTATEALTPARALELGSGHGRNAVYLAAHGWAVTGVELDETSVRISRFKAEDEAVPVRFVHGDVTKLSTLDVGDGYTLLMDHGCFHALTAPARDDYVREVSAVAAPGALLVLVAFSKFKSAPVTEEEVRQRFTGWELLAVDPVPGKQLAEYVLRPLIARFLVSTNMFQAYRYQLVRL</sequence>
<dbReference type="InterPro" id="IPR029063">
    <property type="entry name" value="SAM-dependent_MTases_sf"/>
</dbReference>
<keyword evidence="3" id="KW-1185">Reference proteome</keyword>
<dbReference type="GO" id="GO:0032259">
    <property type="term" value="P:methylation"/>
    <property type="evidence" value="ECO:0007669"/>
    <property type="project" value="UniProtKB-KW"/>
</dbReference>
<organism evidence="2 3">
    <name type="scientific">Herbihabitans rhizosphaerae</name>
    <dbReference type="NCBI Taxonomy" id="1872711"/>
    <lineage>
        <taxon>Bacteria</taxon>
        <taxon>Bacillati</taxon>
        <taxon>Actinomycetota</taxon>
        <taxon>Actinomycetes</taxon>
        <taxon>Pseudonocardiales</taxon>
        <taxon>Pseudonocardiaceae</taxon>
        <taxon>Herbihabitans</taxon>
    </lineage>
</organism>
<evidence type="ECO:0000313" key="3">
    <source>
        <dbReference type="Proteomes" id="UP000294257"/>
    </source>
</evidence>
<dbReference type="CDD" id="cd02440">
    <property type="entry name" value="AdoMet_MTases"/>
    <property type="match status" value="1"/>
</dbReference>
<dbReference type="InterPro" id="IPR041698">
    <property type="entry name" value="Methyltransf_25"/>
</dbReference>
<dbReference type="AlphaFoldDB" id="A0A4Q7KGQ8"/>
<reference evidence="2 3" key="1">
    <citation type="submission" date="2019-02" db="EMBL/GenBank/DDBJ databases">
        <title>Genomic Encyclopedia of Type Strains, Phase IV (KMG-IV): sequencing the most valuable type-strain genomes for metagenomic binning, comparative biology and taxonomic classification.</title>
        <authorList>
            <person name="Goeker M."/>
        </authorList>
    </citation>
    <scope>NUCLEOTIDE SEQUENCE [LARGE SCALE GENOMIC DNA]</scope>
    <source>
        <strain evidence="2 3">DSM 101727</strain>
    </source>
</reference>
<feature type="domain" description="Methyltransferase" evidence="1">
    <location>
        <begin position="32"/>
        <end position="126"/>
    </location>
</feature>
<dbReference type="EMBL" id="SGWQ01000009">
    <property type="protein sequence ID" value="RZS34309.1"/>
    <property type="molecule type" value="Genomic_DNA"/>
</dbReference>
<keyword evidence="2" id="KW-0808">Transferase</keyword>
<protein>
    <submittedName>
        <fullName evidence="2">Methyltransferase family protein</fullName>
    </submittedName>
</protein>
<dbReference type="Proteomes" id="UP000294257">
    <property type="component" value="Unassembled WGS sequence"/>
</dbReference>
<dbReference type="OrthoDB" id="6064711at2"/>
<dbReference type="Pfam" id="PF13649">
    <property type="entry name" value="Methyltransf_25"/>
    <property type="match status" value="1"/>
</dbReference>
<dbReference type="GO" id="GO:0008168">
    <property type="term" value="F:methyltransferase activity"/>
    <property type="evidence" value="ECO:0007669"/>
    <property type="project" value="UniProtKB-KW"/>
</dbReference>
<evidence type="ECO:0000313" key="2">
    <source>
        <dbReference type="EMBL" id="RZS34309.1"/>
    </source>
</evidence>